<dbReference type="RefSeq" id="WP_311020545.1">
    <property type="nucleotide sequence ID" value="NZ_JAUHGG010000003.1"/>
</dbReference>
<name>A0AAW8Q067_VIBPH</name>
<sequence>MNILTLQAAVSRGFKPAEYSDEMALQGKALKLDFRTKGRGDWIDCYFSCAKGGTEKYKLAAFKDEENETYTPESSNINFGADHVNGTIFVITAEMKFGRSVWSKAIKVM</sequence>
<dbReference type="AlphaFoldDB" id="A0AAW8Q067"/>
<evidence type="ECO:0000313" key="2">
    <source>
        <dbReference type="Proteomes" id="UP001253193"/>
    </source>
</evidence>
<comment type="caution">
    <text evidence="1">The sequence shown here is derived from an EMBL/GenBank/DDBJ whole genome shotgun (WGS) entry which is preliminary data.</text>
</comment>
<accession>A0AAW8Q067</accession>
<dbReference type="EMBL" id="JAUHGG010000003">
    <property type="protein sequence ID" value="MDS1821632.1"/>
    <property type="molecule type" value="Genomic_DNA"/>
</dbReference>
<evidence type="ECO:0000313" key="1">
    <source>
        <dbReference type="EMBL" id="MDS1821632.1"/>
    </source>
</evidence>
<protein>
    <submittedName>
        <fullName evidence="1">Uncharacterized protein</fullName>
    </submittedName>
</protein>
<organism evidence="1 2">
    <name type="scientific">Vibrio parahaemolyticus</name>
    <dbReference type="NCBI Taxonomy" id="670"/>
    <lineage>
        <taxon>Bacteria</taxon>
        <taxon>Pseudomonadati</taxon>
        <taxon>Pseudomonadota</taxon>
        <taxon>Gammaproteobacteria</taxon>
        <taxon>Vibrionales</taxon>
        <taxon>Vibrionaceae</taxon>
        <taxon>Vibrio</taxon>
    </lineage>
</organism>
<dbReference type="Proteomes" id="UP001253193">
    <property type="component" value="Unassembled WGS sequence"/>
</dbReference>
<proteinExistence type="predicted"/>
<gene>
    <name evidence="1" type="ORF">QX249_13240</name>
</gene>
<reference evidence="1" key="1">
    <citation type="submission" date="2023-06" db="EMBL/GenBank/DDBJ databases">
        <title>Genomic Diversity of Vibrio spp. and Metagenomic Analysis of Pathogens in Florida Gulf Coastal Waters Following Hurricane Ian.</title>
        <authorList>
            <person name="Brumfield K.D."/>
        </authorList>
    </citation>
    <scope>NUCLEOTIDE SEQUENCE</scope>
    <source>
        <strain evidence="1">WBS2B-138</strain>
    </source>
</reference>